<evidence type="ECO:0000256" key="5">
    <source>
        <dbReference type="ARBA" id="ARBA00022729"/>
    </source>
</evidence>
<dbReference type="SUPFAM" id="SSF52058">
    <property type="entry name" value="L domain-like"/>
    <property type="match status" value="1"/>
</dbReference>
<dbReference type="InterPro" id="IPR001611">
    <property type="entry name" value="Leu-rich_rpt"/>
</dbReference>
<dbReference type="EMBL" id="JADBJN010000002">
    <property type="protein sequence ID" value="KAG5675126.1"/>
    <property type="molecule type" value="Genomic_DNA"/>
</dbReference>
<dbReference type="InterPro" id="IPR020164">
    <property type="entry name" value="Cyt_c_Oxase_assmbl_COX16"/>
</dbReference>
<sequence>MKLLKYGIPFLTLVIGGSFGLREFTQLRYQFSKKSTVQPNELEKMGIKMKKPGEVTLESEYEKIKKLDIDNWENKQTPVCKYKLDDDGLYTCFLEDGAVLDDTTQIIGDHAPSEGKNDNDVVHLYANDAVTEKLLSLAFTKFKNLKIIEFGFGIFQKLEQEIFANCEKLEKFKLSLSTPLRNVPANTFSNCSSLTELDLSNNSISQLNRDSFTGLSNLKTLILKNNQLLTITRDIFDGLTNLEILDISGNGNLNTFESDGVFKNNQNLKELSIANNKFELLKKEYFEGLTKLTKLDARNTGVNRTEEAIFDKLSGLKIALFKSNPCIDKDFENFQSSDKKSEATCAYYLDEKRFYTCDLSNATVLNRQEDIIISGRHVPSANKDTDVYRLNAKSNCIIQHIPPVIFTKFPNLI</sequence>
<dbReference type="GO" id="GO:0043331">
    <property type="term" value="P:response to dsRNA"/>
    <property type="evidence" value="ECO:0007669"/>
    <property type="project" value="TreeGrafter"/>
</dbReference>
<gene>
    <name evidence="11" type="ORF">PVAND_005055</name>
</gene>
<dbReference type="OrthoDB" id="7739973at2759"/>
<dbReference type="InterPro" id="IPR050328">
    <property type="entry name" value="Dev_Immune_Receptor"/>
</dbReference>
<dbReference type="Proteomes" id="UP001107558">
    <property type="component" value="Chromosome 2"/>
</dbReference>
<evidence type="ECO:0000313" key="12">
    <source>
        <dbReference type="Proteomes" id="UP001107558"/>
    </source>
</evidence>
<dbReference type="PROSITE" id="PS51450">
    <property type="entry name" value="LRR"/>
    <property type="match status" value="1"/>
</dbReference>
<dbReference type="GO" id="GO:0038023">
    <property type="term" value="F:signaling receptor activity"/>
    <property type="evidence" value="ECO:0007669"/>
    <property type="project" value="TreeGrafter"/>
</dbReference>
<protein>
    <recommendedName>
        <fullName evidence="13">Cytochrome c oxidase assembly protein COX16 homolog, mitochondrial</fullName>
    </recommendedName>
</protein>
<keyword evidence="10" id="KW-0472">Membrane</keyword>
<evidence type="ECO:0000313" key="11">
    <source>
        <dbReference type="EMBL" id="KAG5675126.1"/>
    </source>
</evidence>
<reference evidence="11" key="1">
    <citation type="submission" date="2021-03" db="EMBL/GenBank/DDBJ databases">
        <title>Chromosome level genome of the anhydrobiotic midge Polypedilum vanderplanki.</title>
        <authorList>
            <person name="Yoshida Y."/>
            <person name="Kikawada T."/>
            <person name="Gusev O."/>
        </authorList>
    </citation>
    <scope>NUCLEOTIDE SEQUENCE</scope>
    <source>
        <strain evidence="11">NIAS01</strain>
        <tissue evidence="11">Whole body or cell culture</tissue>
    </source>
</reference>
<dbReference type="PANTHER" id="PTHR24373:SF293">
    <property type="entry name" value="TOLL-LIKE RECEPTOR 3"/>
    <property type="match status" value="1"/>
</dbReference>
<evidence type="ECO:0000256" key="3">
    <source>
        <dbReference type="ARBA" id="ARBA00022614"/>
    </source>
</evidence>
<comment type="caution">
    <text evidence="11">The sequence shown here is derived from an EMBL/GenBank/DDBJ whole genome shotgun (WGS) entry which is preliminary data.</text>
</comment>
<dbReference type="InterPro" id="IPR032675">
    <property type="entry name" value="LRR_dom_sf"/>
</dbReference>
<evidence type="ECO:0000256" key="9">
    <source>
        <dbReference type="ARBA" id="ARBA00023128"/>
    </source>
</evidence>
<evidence type="ECO:0000256" key="8">
    <source>
        <dbReference type="ARBA" id="ARBA00022989"/>
    </source>
</evidence>
<dbReference type="SMART" id="SM00369">
    <property type="entry name" value="LRR_TYP"/>
    <property type="match status" value="4"/>
</dbReference>
<keyword evidence="12" id="KW-1185">Reference proteome</keyword>
<keyword evidence="5" id="KW-0732">Signal</keyword>
<dbReference type="FunFam" id="3.80.10.10:FF:000732">
    <property type="entry name" value="GD11101"/>
    <property type="match status" value="1"/>
</dbReference>
<keyword evidence="3" id="KW-0433">Leucine-rich repeat</keyword>
<dbReference type="Pfam" id="PF14138">
    <property type="entry name" value="COX16"/>
    <property type="match status" value="1"/>
</dbReference>
<keyword evidence="4" id="KW-0812">Transmembrane</keyword>
<dbReference type="InterPro" id="IPR003591">
    <property type="entry name" value="Leu-rich_rpt_typical-subtyp"/>
</dbReference>
<organism evidence="11 12">
    <name type="scientific">Polypedilum vanderplanki</name>
    <name type="common">Sleeping chironomid midge</name>
    <dbReference type="NCBI Taxonomy" id="319348"/>
    <lineage>
        <taxon>Eukaryota</taxon>
        <taxon>Metazoa</taxon>
        <taxon>Ecdysozoa</taxon>
        <taxon>Arthropoda</taxon>
        <taxon>Hexapoda</taxon>
        <taxon>Insecta</taxon>
        <taxon>Pterygota</taxon>
        <taxon>Neoptera</taxon>
        <taxon>Endopterygota</taxon>
        <taxon>Diptera</taxon>
        <taxon>Nematocera</taxon>
        <taxon>Chironomoidea</taxon>
        <taxon>Chironomidae</taxon>
        <taxon>Chironominae</taxon>
        <taxon>Polypedilum</taxon>
        <taxon>Polypedilum</taxon>
    </lineage>
</organism>
<accession>A0A9J6C0W3</accession>
<evidence type="ECO:0000256" key="10">
    <source>
        <dbReference type="ARBA" id="ARBA00023136"/>
    </source>
</evidence>
<name>A0A9J6C0W3_POLVA</name>
<dbReference type="Gene3D" id="3.80.10.10">
    <property type="entry name" value="Ribonuclease Inhibitor"/>
    <property type="match status" value="1"/>
</dbReference>
<evidence type="ECO:0000256" key="4">
    <source>
        <dbReference type="ARBA" id="ARBA00022692"/>
    </source>
</evidence>
<evidence type="ECO:0000256" key="6">
    <source>
        <dbReference type="ARBA" id="ARBA00022737"/>
    </source>
</evidence>
<evidence type="ECO:0000256" key="7">
    <source>
        <dbReference type="ARBA" id="ARBA00022792"/>
    </source>
</evidence>
<dbReference type="GO" id="GO:0005615">
    <property type="term" value="C:extracellular space"/>
    <property type="evidence" value="ECO:0007669"/>
    <property type="project" value="TreeGrafter"/>
</dbReference>
<evidence type="ECO:0008006" key="13">
    <source>
        <dbReference type="Google" id="ProtNLM"/>
    </source>
</evidence>
<evidence type="ECO:0000256" key="2">
    <source>
        <dbReference type="ARBA" id="ARBA00008370"/>
    </source>
</evidence>
<comment type="subcellular location">
    <subcellularLocation>
        <location evidence="1">Mitochondrion inner membrane</location>
        <topology evidence="1">Single-pass membrane protein</topology>
    </subcellularLocation>
</comment>
<evidence type="ECO:0000256" key="1">
    <source>
        <dbReference type="ARBA" id="ARBA00004434"/>
    </source>
</evidence>
<dbReference type="Pfam" id="PF13855">
    <property type="entry name" value="LRR_8"/>
    <property type="match status" value="2"/>
</dbReference>
<comment type="similarity">
    <text evidence="2">Belongs to the COX16 family.</text>
</comment>
<dbReference type="PANTHER" id="PTHR24373">
    <property type="entry name" value="SLIT RELATED LEUCINE-RICH REPEAT NEURONAL PROTEIN"/>
    <property type="match status" value="1"/>
</dbReference>
<keyword evidence="9" id="KW-0496">Mitochondrion</keyword>
<dbReference type="GO" id="GO:0031012">
    <property type="term" value="C:extracellular matrix"/>
    <property type="evidence" value="ECO:0007669"/>
    <property type="project" value="TreeGrafter"/>
</dbReference>
<dbReference type="GO" id="GO:0003725">
    <property type="term" value="F:double-stranded RNA binding"/>
    <property type="evidence" value="ECO:0007669"/>
    <property type="project" value="TreeGrafter"/>
</dbReference>
<keyword evidence="8" id="KW-1133">Transmembrane helix</keyword>
<keyword evidence="6" id="KW-0677">Repeat</keyword>
<keyword evidence="7" id="KW-0999">Mitochondrion inner membrane</keyword>
<proteinExistence type="inferred from homology"/>
<dbReference type="AlphaFoldDB" id="A0A9J6C0W3"/>
<dbReference type="PRINTS" id="PR00019">
    <property type="entry name" value="LEURICHRPT"/>
</dbReference>
<dbReference type="GO" id="GO:0005743">
    <property type="term" value="C:mitochondrial inner membrane"/>
    <property type="evidence" value="ECO:0007669"/>
    <property type="project" value="UniProtKB-SubCell"/>
</dbReference>